<dbReference type="InterPro" id="IPR036165">
    <property type="entry name" value="YefM-like_sf"/>
</dbReference>
<organism evidence="5 6">
    <name type="scientific">Lactobacillus johnsonii</name>
    <dbReference type="NCBI Taxonomy" id="33959"/>
    <lineage>
        <taxon>Bacteria</taxon>
        <taxon>Bacillati</taxon>
        <taxon>Bacillota</taxon>
        <taxon>Bacilli</taxon>
        <taxon>Lactobacillales</taxon>
        <taxon>Lactobacillaceae</taxon>
        <taxon>Lactobacillus</taxon>
    </lineage>
</organism>
<comment type="similarity">
    <text evidence="1 2">Belongs to the phD/YefM antitoxin family.</text>
</comment>
<evidence type="ECO:0000313" key="4">
    <source>
        <dbReference type="EMBL" id="QIA88571.1"/>
    </source>
</evidence>
<dbReference type="Pfam" id="PF02604">
    <property type="entry name" value="PhdYeFM_antitox"/>
    <property type="match status" value="1"/>
</dbReference>
<dbReference type="PANTHER" id="PTHR33713:SF6">
    <property type="entry name" value="ANTITOXIN YEFM"/>
    <property type="match status" value="1"/>
</dbReference>
<dbReference type="SUPFAM" id="SSF143120">
    <property type="entry name" value="YefM-like"/>
    <property type="match status" value="1"/>
</dbReference>
<dbReference type="PANTHER" id="PTHR33713">
    <property type="entry name" value="ANTITOXIN YAFN-RELATED"/>
    <property type="match status" value="1"/>
</dbReference>
<evidence type="ECO:0000256" key="2">
    <source>
        <dbReference type="RuleBase" id="RU362080"/>
    </source>
</evidence>
<dbReference type="AlphaFoldDB" id="A0A9X7XVJ9"/>
<dbReference type="EMBL" id="CP040855">
    <property type="protein sequence ID" value="QIA88571.1"/>
    <property type="molecule type" value="Genomic_DNA"/>
</dbReference>
<evidence type="ECO:0000313" key="6">
    <source>
        <dbReference type="Proteomes" id="UP000464749"/>
    </source>
</evidence>
<feature type="region of interest" description="Disordered" evidence="3">
    <location>
        <begin position="76"/>
        <end position="100"/>
    </location>
</feature>
<reference evidence="5 6" key="1">
    <citation type="submission" date="2019-06" db="EMBL/GenBank/DDBJ databases">
        <title>Whole genome sequencing of Lactobacillus johnsonii strain G2A.</title>
        <authorList>
            <person name="Conlan S."/>
            <person name="Thomas P.J."/>
            <person name="Mullikin J."/>
            <person name="Singer J."/>
            <person name="Weaver C."/>
            <person name="Segre J.A."/>
        </authorList>
    </citation>
    <scope>NUCLEOTIDE SEQUENCE [LARGE SCALE GENOMIC DNA]</scope>
    <source>
        <strain evidence="5 6">G2A</strain>
        <plasmid evidence="5 6">unnamed1</plasmid>
    </source>
</reference>
<sequence>MMEEPKNVKTVTVRELRSNFKSIADNINDYDTTVIVARPKNKNVVIISQKEYDSWQETAYLLGTEANRTALMEAKRSFEKNDPNNKLLTPEDIEKLSRNN</sequence>
<evidence type="ECO:0000256" key="3">
    <source>
        <dbReference type="SAM" id="MobiDB-lite"/>
    </source>
</evidence>
<accession>A0A9X7XVJ9</accession>
<protein>
    <recommendedName>
        <fullName evidence="2">Antitoxin</fullName>
    </recommendedName>
</protein>
<dbReference type="Gene3D" id="6.10.250.330">
    <property type="match status" value="1"/>
</dbReference>
<dbReference type="InterPro" id="IPR051405">
    <property type="entry name" value="phD/YefM_antitoxin"/>
</dbReference>
<comment type="function">
    <text evidence="2">Antitoxin component of a type II toxin-antitoxin (TA) system.</text>
</comment>
<evidence type="ECO:0000256" key="1">
    <source>
        <dbReference type="ARBA" id="ARBA00009981"/>
    </source>
</evidence>
<geneLocation type="plasmid" evidence="5 6">
    <name>unnamed1</name>
</geneLocation>
<gene>
    <name evidence="4" type="ORF">FEE39_10030</name>
    <name evidence="5" type="ORF">FEE39_10055</name>
</gene>
<dbReference type="InterPro" id="IPR006442">
    <property type="entry name" value="Antitoxin_Phd/YefM"/>
</dbReference>
<name>A0A9X7XVJ9_LACJH</name>
<dbReference type="Proteomes" id="UP000464749">
    <property type="component" value="Plasmid unnamed1"/>
</dbReference>
<dbReference type="Gene3D" id="3.40.1620.10">
    <property type="entry name" value="YefM-like domain"/>
    <property type="match status" value="1"/>
</dbReference>
<proteinExistence type="inferred from homology"/>
<keyword evidence="5" id="KW-0614">Plasmid</keyword>
<dbReference type="EMBL" id="CP040855">
    <property type="protein sequence ID" value="QIA88576.1"/>
    <property type="molecule type" value="Genomic_DNA"/>
</dbReference>
<evidence type="ECO:0000313" key="5">
    <source>
        <dbReference type="EMBL" id="QIA88576.1"/>
    </source>
</evidence>